<dbReference type="Proteomes" id="UP000824044">
    <property type="component" value="Unassembled WGS sequence"/>
</dbReference>
<reference evidence="2" key="2">
    <citation type="submission" date="2021-04" db="EMBL/GenBank/DDBJ databases">
        <authorList>
            <person name="Gilroy R."/>
        </authorList>
    </citation>
    <scope>NUCLEOTIDE SEQUENCE</scope>
    <source>
        <strain evidence="2">CHK33-5263</strain>
    </source>
</reference>
<dbReference type="InterPro" id="IPR007466">
    <property type="entry name" value="Peptidyl-Arg-deiminase_porph"/>
</dbReference>
<dbReference type="EMBL" id="DXBS01000065">
    <property type="protein sequence ID" value="HIZ24482.1"/>
    <property type="molecule type" value="Genomic_DNA"/>
</dbReference>
<dbReference type="SUPFAM" id="SSF55909">
    <property type="entry name" value="Pentein"/>
    <property type="match status" value="1"/>
</dbReference>
<dbReference type="GO" id="GO:0004668">
    <property type="term" value="F:protein-arginine deiminase activity"/>
    <property type="evidence" value="ECO:0007669"/>
    <property type="project" value="InterPro"/>
</dbReference>
<dbReference type="PANTHER" id="PTHR31377">
    <property type="entry name" value="AGMATINE DEIMINASE-RELATED"/>
    <property type="match status" value="1"/>
</dbReference>
<reference evidence="2" key="1">
    <citation type="journal article" date="2021" name="PeerJ">
        <title>Extensive microbial diversity within the chicken gut microbiome revealed by metagenomics and culture.</title>
        <authorList>
            <person name="Gilroy R."/>
            <person name="Ravi A."/>
            <person name="Getino M."/>
            <person name="Pursley I."/>
            <person name="Horton D.L."/>
            <person name="Alikhan N.F."/>
            <person name="Baker D."/>
            <person name="Gharbi K."/>
            <person name="Hall N."/>
            <person name="Watson M."/>
            <person name="Adriaenssens E.M."/>
            <person name="Foster-Nyarko E."/>
            <person name="Jarju S."/>
            <person name="Secka A."/>
            <person name="Antonio M."/>
            <person name="Oren A."/>
            <person name="Chaudhuri R.R."/>
            <person name="La Ragione R."/>
            <person name="Hildebrand F."/>
            <person name="Pallen M.J."/>
        </authorList>
    </citation>
    <scope>NUCLEOTIDE SEQUENCE</scope>
    <source>
        <strain evidence="2">CHK33-5263</strain>
    </source>
</reference>
<evidence type="ECO:0000256" key="1">
    <source>
        <dbReference type="ARBA" id="ARBA00022801"/>
    </source>
</evidence>
<comment type="caution">
    <text evidence="2">The sequence shown here is derived from an EMBL/GenBank/DDBJ whole genome shotgun (WGS) entry which is preliminary data.</text>
</comment>
<organism evidence="2 3">
    <name type="scientific">Candidatus Gallimonas intestinigallinarum</name>
    <dbReference type="NCBI Taxonomy" id="2838604"/>
    <lineage>
        <taxon>Bacteria</taxon>
        <taxon>Bacillati</taxon>
        <taxon>Bacillota</taxon>
        <taxon>Clostridia</taxon>
        <taxon>Candidatus Gallimonas</taxon>
    </lineage>
</organism>
<dbReference type="Pfam" id="PF04371">
    <property type="entry name" value="PAD_porph"/>
    <property type="match status" value="1"/>
</dbReference>
<evidence type="ECO:0000313" key="3">
    <source>
        <dbReference type="Proteomes" id="UP000824044"/>
    </source>
</evidence>
<dbReference type="GO" id="GO:0009446">
    <property type="term" value="P:putrescine biosynthetic process"/>
    <property type="evidence" value="ECO:0007669"/>
    <property type="project" value="InterPro"/>
</dbReference>
<protein>
    <submittedName>
        <fullName evidence="2">Agmatine deiminase family protein</fullName>
    </submittedName>
</protein>
<dbReference type="Gene3D" id="3.75.10.10">
    <property type="entry name" value="L-arginine/glycine Amidinotransferase, Chain A"/>
    <property type="match status" value="1"/>
</dbReference>
<accession>A0A9D2IVZ2</accession>
<keyword evidence="1" id="KW-0378">Hydrolase</keyword>
<dbReference type="PANTHER" id="PTHR31377:SF0">
    <property type="entry name" value="AGMATINE DEIMINASE-RELATED"/>
    <property type="match status" value="1"/>
</dbReference>
<dbReference type="GO" id="GO:0047632">
    <property type="term" value="F:agmatine deiminase activity"/>
    <property type="evidence" value="ECO:0007669"/>
    <property type="project" value="TreeGrafter"/>
</dbReference>
<name>A0A9D2IVZ2_9FIRM</name>
<dbReference type="AlphaFoldDB" id="A0A9D2IVZ2"/>
<gene>
    <name evidence="2" type="ORF">H9812_03280</name>
</gene>
<proteinExistence type="predicted"/>
<evidence type="ECO:0000313" key="2">
    <source>
        <dbReference type="EMBL" id="HIZ24482.1"/>
    </source>
</evidence>
<sequence length="378" mass="42151">MRTHQDFRLRRLQMQTMTTPKRDNFYMPAEYAPHAATIMIWCERGGSWIYGAKYACPVFAEMIKAISRREKVYLAVSERGKISALGYLQTEVNEGRVELVGIPTDDSWARDMAPTFVTDGREVRAVDWAFNAWGGDYNGLYKDYQSDDAFAAQFAKRYGCKCYPARPFVLEGGSVHTNGKGTILTTEECLLSPGRNPQLTKEEIGEKLKEYLGAERVVWLPYGVEGDETDGHVDNICAFVSENEVVLGWAEEGEQGRRCRADLEALKAAGLTVHKLPFPKTPVCFTQFEVDGFSPEEGEDMREVGEKLAASYVNFYVCNGAVLVPQFGDENDGVAVRILSGLFPGREVVPVYARQLIIGGGNIHCLTQQIPAPSQKEK</sequence>